<dbReference type="GO" id="GO:0003677">
    <property type="term" value="F:DNA binding"/>
    <property type="evidence" value="ECO:0007669"/>
    <property type="project" value="UniProtKB-UniRule"/>
</dbReference>
<evidence type="ECO:0000256" key="5">
    <source>
        <dbReference type="ARBA" id="ARBA00023172"/>
    </source>
</evidence>
<gene>
    <name evidence="9" type="ORF">C7U56_04540</name>
</gene>
<reference evidence="9 10" key="1">
    <citation type="submission" date="2018-03" db="EMBL/GenBank/DDBJ databases">
        <title>Lachnoclostridium SNUG30386 gen.nov., sp.nov., isolated from human faeces.</title>
        <authorList>
            <person name="Seo B."/>
            <person name="Jeon K."/>
            <person name="Ko G."/>
        </authorList>
    </citation>
    <scope>NUCLEOTIDE SEQUENCE [LARGE SCALE GENOMIC DNA]</scope>
    <source>
        <strain evidence="9 10">SNUG30386</strain>
    </source>
</reference>
<comment type="caution">
    <text evidence="9">The sequence shown here is derived from an EMBL/GenBank/DDBJ whole genome shotgun (WGS) entry which is preliminary data.</text>
</comment>
<evidence type="ECO:0000259" key="7">
    <source>
        <dbReference type="PROSITE" id="PS51898"/>
    </source>
</evidence>
<dbReference type="AlphaFoldDB" id="A0A2T3FVM2"/>
<dbReference type="InterPro" id="IPR013762">
    <property type="entry name" value="Integrase-like_cat_sf"/>
</dbReference>
<keyword evidence="10" id="KW-1185">Reference proteome</keyword>
<dbReference type="PANTHER" id="PTHR30349">
    <property type="entry name" value="PHAGE INTEGRASE-RELATED"/>
    <property type="match status" value="1"/>
</dbReference>
<dbReference type="GO" id="GO:0015074">
    <property type="term" value="P:DNA integration"/>
    <property type="evidence" value="ECO:0007669"/>
    <property type="project" value="UniProtKB-KW"/>
</dbReference>
<dbReference type="SUPFAM" id="SSF56349">
    <property type="entry name" value="DNA breaking-rejoining enzymes"/>
    <property type="match status" value="1"/>
</dbReference>
<feature type="domain" description="Tyr recombinase" evidence="7">
    <location>
        <begin position="98"/>
        <end position="272"/>
    </location>
</feature>
<dbReference type="InterPro" id="IPR010998">
    <property type="entry name" value="Integrase_recombinase_N"/>
</dbReference>
<keyword evidence="3" id="KW-0229">DNA integration</keyword>
<keyword evidence="5" id="KW-0233">DNA recombination</keyword>
<evidence type="ECO:0000256" key="2">
    <source>
        <dbReference type="ARBA" id="ARBA00008857"/>
    </source>
</evidence>
<dbReference type="PROSITE" id="PS51898">
    <property type="entry name" value="TYR_RECOMBINASE"/>
    <property type="match status" value="1"/>
</dbReference>
<keyword evidence="4 6" id="KW-0238">DNA-binding</keyword>
<evidence type="ECO:0000256" key="1">
    <source>
        <dbReference type="ARBA" id="ARBA00003283"/>
    </source>
</evidence>
<evidence type="ECO:0000313" key="10">
    <source>
        <dbReference type="Proteomes" id="UP000241048"/>
    </source>
</evidence>
<comment type="function">
    <text evidence="1">Site-specific tyrosine recombinase, which acts by catalyzing the cutting and rejoining of the recombining DNA molecules.</text>
</comment>
<dbReference type="PROSITE" id="PS51900">
    <property type="entry name" value="CB"/>
    <property type="match status" value="1"/>
</dbReference>
<evidence type="ECO:0000256" key="3">
    <source>
        <dbReference type="ARBA" id="ARBA00022908"/>
    </source>
</evidence>
<dbReference type="InterPro" id="IPR002104">
    <property type="entry name" value="Integrase_catalytic"/>
</dbReference>
<evidence type="ECO:0000256" key="6">
    <source>
        <dbReference type="PROSITE-ProRule" id="PRU01248"/>
    </source>
</evidence>
<dbReference type="InterPro" id="IPR050090">
    <property type="entry name" value="Tyrosine_recombinase_XerCD"/>
</dbReference>
<proteinExistence type="inferred from homology"/>
<sequence>MKQETQNELERFRDYLREQEKSSHTIEKYCRDVRKFLMFADEDWDKNTIISFKEYLQAHYKTSSANSMLESLNSYFHFIGRQEYCVRTFRVQKRIFCDERQEMTRSDYQKLVKAARERGDERLCAILQTIASTGIRISELSYITAESLAQGEVVIDCKGKQRVILLPQSLMLYLTQYCQKQRIVRGSIFVTKNGQAVRRQNVWADMKSVCTEAGVLPSKVYPHNLRHLFAKIFYERDHDLVRLADYLGHSSVETTRRYTIISSREACRRQLELGLLIDREN</sequence>
<name>A0A2T3FVM2_9CLOT</name>
<dbReference type="Proteomes" id="UP000241048">
    <property type="component" value="Unassembled WGS sequence"/>
</dbReference>
<dbReference type="InterPro" id="IPR004107">
    <property type="entry name" value="Integrase_SAM-like_N"/>
</dbReference>
<dbReference type="RefSeq" id="WP_107000452.1">
    <property type="nucleotide sequence ID" value="NZ_PYLO01000001.1"/>
</dbReference>
<feature type="domain" description="Core-binding (CB)" evidence="8">
    <location>
        <begin position="3"/>
        <end position="80"/>
    </location>
</feature>
<evidence type="ECO:0000256" key="4">
    <source>
        <dbReference type="ARBA" id="ARBA00023125"/>
    </source>
</evidence>
<dbReference type="Pfam" id="PF02899">
    <property type="entry name" value="Phage_int_SAM_1"/>
    <property type="match status" value="1"/>
</dbReference>
<dbReference type="GO" id="GO:0006310">
    <property type="term" value="P:DNA recombination"/>
    <property type="evidence" value="ECO:0007669"/>
    <property type="project" value="UniProtKB-KW"/>
</dbReference>
<comment type="similarity">
    <text evidence="2">Belongs to the 'phage' integrase family.</text>
</comment>
<dbReference type="InterPro" id="IPR044068">
    <property type="entry name" value="CB"/>
</dbReference>
<evidence type="ECO:0000259" key="8">
    <source>
        <dbReference type="PROSITE" id="PS51900"/>
    </source>
</evidence>
<organism evidence="9 10">
    <name type="scientific">Clostridium fessum</name>
    <dbReference type="NCBI Taxonomy" id="2126740"/>
    <lineage>
        <taxon>Bacteria</taxon>
        <taxon>Bacillati</taxon>
        <taxon>Bacillota</taxon>
        <taxon>Clostridia</taxon>
        <taxon>Eubacteriales</taxon>
        <taxon>Clostridiaceae</taxon>
        <taxon>Clostridium</taxon>
    </lineage>
</organism>
<dbReference type="EMBL" id="PYLO01000001">
    <property type="protein sequence ID" value="PST39337.1"/>
    <property type="molecule type" value="Genomic_DNA"/>
</dbReference>
<dbReference type="InterPro" id="IPR011010">
    <property type="entry name" value="DNA_brk_join_enz"/>
</dbReference>
<dbReference type="PANTHER" id="PTHR30349:SF89">
    <property type="entry name" value="INTEGRASE_RECOMBINASE"/>
    <property type="match status" value="1"/>
</dbReference>
<evidence type="ECO:0000313" key="9">
    <source>
        <dbReference type="EMBL" id="PST39337.1"/>
    </source>
</evidence>
<dbReference type="Gene3D" id="1.10.150.130">
    <property type="match status" value="1"/>
</dbReference>
<protein>
    <submittedName>
        <fullName evidence="9">Integrase</fullName>
    </submittedName>
</protein>
<dbReference type="Gene3D" id="1.10.443.10">
    <property type="entry name" value="Intergrase catalytic core"/>
    <property type="match status" value="1"/>
</dbReference>
<accession>A0A2T3FVM2</accession>
<dbReference type="Pfam" id="PF00589">
    <property type="entry name" value="Phage_integrase"/>
    <property type="match status" value="1"/>
</dbReference>